<sequence length="250" mass="28657">MTPSVVKHVRFCLHGCTYGSNKPSQSSPKAFITGLVFAKMARPKQRTETLLFSRRAVISMRDGYLCLMFRVGDLREKSHIINGDVKAYLLKQKRSLEGEMLNPFLSELTLHIDSYDSEIFLLWPNIVVHRIDQNSPFYDMNAKKLLTGHFEIIALLEGTTESTGQTTQARTSYVSSEILWGHRFEPLTVYNQEKLAYEVDYAKFNNTHEVDTPLGSARQLEDLKQKRHLQAERNDSKQEQHDDQIASTSS</sequence>
<proteinExistence type="inferred from homology"/>
<keyword evidence="2 12" id="KW-0813">Transport</keyword>
<keyword evidence="9" id="KW-0472">Membrane</keyword>
<keyword evidence="6 12" id="KW-0630">Potassium</keyword>
<evidence type="ECO:0000256" key="10">
    <source>
        <dbReference type="ARBA" id="ARBA00023303"/>
    </source>
</evidence>
<keyword evidence="8 12" id="KW-0406">Ion transport</keyword>
<dbReference type="GO" id="GO:0005242">
    <property type="term" value="F:inward rectifier potassium channel activity"/>
    <property type="evidence" value="ECO:0007669"/>
    <property type="project" value="InterPro"/>
</dbReference>
<dbReference type="GO" id="GO:0005886">
    <property type="term" value="C:plasma membrane"/>
    <property type="evidence" value="ECO:0007669"/>
    <property type="project" value="TreeGrafter"/>
</dbReference>
<evidence type="ECO:0000313" key="15">
    <source>
        <dbReference type="EMBL" id="CAG6749575.1"/>
    </source>
</evidence>
<dbReference type="InterPro" id="IPR041647">
    <property type="entry name" value="IRK_C"/>
</dbReference>
<dbReference type="InterPro" id="IPR014756">
    <property type="entry name" value="Ig_E-set"/>
</dbReference>
<keyword evidence="3 12" id="KW-0633">Potassium transport</keyword>
<evidence type="ECO:0000256" key="11">
    <source>
        <dbReference type="ARBA" id="ARBA00034430"/>
    </source>
</evidence>
<dbReference type="SUPFAM" id="SSF81296">
    <property type="entry name" value="E set domains"/>
    <property type="match status" value="1"/>
</dbReference>
<name>A0A8D8ZMB6_9HEMI</name>
<feature type="region of interest" description="Disordered" evidence="13">
    <location>
        <begin position="212"/>
        <end position="250"/>
    </location>
</feature>
<keyword evidence="4 12" id="KW-0812">Transmembrane</keyword>
<feature type="compositionally biased region" description="Basic and acidic residues" evidence="13">
    <location>
        <begin position="219"/>
        <end position="244"/>
    </location>
</feature>
<evidence type="ECO:0000256" key="6">
    <source>
        <dbReference type="ARBA" id="ARBA00022958"/>
    </source>
</evidence>
<evidence type="ECO:0000256" key="3">
    <source>
        <dbReference type="ARBA" id="ARBA00022538"/>
    </source>
</evidence>
<dbReference type="Pfam" id="PF17655">
    <property type="entry name" value="IRK_C"/>
    <property type="match status" value="1"/>
</dbReference>
<evidence type="ECO:0000256" key="8">
    <source>
        <dbReference type="ARBA" id="ARBA00023065"/>
    </source>
</evidence>
<dbReference type="AlphaFoldDB" id="A0A8D8ZMB6"/>
<dbReference type="EMBL" id="HBUF01523797">
    <property type="protein sequence ID" value="CAG6749575.1"/>
    <property type="molecule type" value="Transcribed_RNA"/>
</dbReference>
<evidence type="ECO:0000256" key="7">
    <source>
        <dbReference type="ARBA" id="ARBA00022989"/>
    </source>
</evidence>
<protein>
    <submittedName>
        <fullName evidence="15">Inward rectifier potassium channel 2</fullName>
    </submittedName>
</protein>
<organism evidence="15">
    <name type="scientific">Cacopsylla melanoneura</name>
    <dbReference type="NCBI Taxonomy" id="428564"/>
    <lineage>
        <taxon>Eukaryota</taxon>
        <taxon>Metazoa</taxon>
        <taxon>Ecdysozoa</taxon>
        <taxon>Arthropoda</taxon>
        <taxon>Hexapoda</taxon>
        <taxon>Insecta</taxon>
        <taxon>Pterygota</taxon>
        <taxon>Neoptera</taxon>
        <taxon>Paraneoptera</taxon>
        <taxon>Hemiptera</taxon>
        <taxon>Sternorrhyncha</taxon>
        <taxon>Psylloidea</taxon>
        <taxon>Psyllidae</taxon>
        <taxon>Psyllinae</taxon>
        <taxon>Cacopsylla</taxon>
    </lineage>
</organism>
<feature type="domain" description="Inward rectifier potassium channel C-terminal" evidence="14">
    <location>
        <begin position="50"/>
        <end position="224"/>
    </location>
</feature>
<dbReference type="FunFam" id="2.60.40.1400:FF:000001">
    <property type="entry name" value="G protein-activated inward rectifier potassium channel 2"/>
    <property type="match status" value="1"/>
</dbReference>
<keyword evidence="5 12" id="KW-0851">Voltage-gated channel</keyword>
<keyword evidence="7" id="KW-1133">Transmembrane helix</keyword>
<dbReference type="InterPro" id="IPR013518">
    <property type="entry name" value="K_chnl_inward-rec_Kir_cyto"/>
</dbReference>
<evidence type="ECO:0000256" key="4">
    <source>
        <dbReference type="ARBA" id="ARBA00022692"/>
    </source>
</evidence>
<keyword evidence="10 12" id="KW-0407">Ion channel</keyword>
<reference evidence="15" key="1">
    <citation type="submission" date="2021-05" db="EMBL/GenBank/DDBJ databases">
        <authorList>
            <person name="Alioto T."/>
            <person name="Alioto T."/>
            <person name="Gomez Garrido J."/>
        </authorList>
    </citation>
    <scope>NUCLEOTIDE SEQUENCE</scope>
</reference>
<comment type="similarity">
    <text evidence="12">Belongs to the inward rectifier-type potassium channel (TC 1.A.2.1) family.</text>
</comment>
<evidence type="ECO:0000256" key="5">
    <source>
        <dbReference type="ARBA" id="ARBA00022882"/>
    </source>
</evidence>
<evidence type="ECO:0000256" key="9">
    <source>
        <dbReference type="ARBA" id="ARBA00023136"/>
    </source>
</evidence>
<evidence type="ECO:0000256" key="13">
    <source>
        <dbReference type="SAM" id="MobiDB-lite"/>
    </source>
</evidence>
<comment type="catalytic activity">
    <reaction evidence="11">
        <text>K(+)(in) = K(+)(out)</text>
        <dbReference type="Rhea" id="RHEA:29463"/>
        <dbReference type="ChEBI" id="CHEBI:29103"/>
    </reaction>
</comment>
<dbReference type="PANTHER" id="PTHR11767">
    <property type="entry name" value="INWARD RECTIFIER POTASSIUM CHANNEL"/>
    <property type="match status" value="1"/>
</dbReference>
<dbReference type="GO" id="GO:1990573">
    <property type="term" value="P:potassium ion import across plasma membrane"/>
    <property type="evidence" value="ECO:0007669"/>
    <property type="project" value="TreeGrafter"/>
</dbReference>
<evidence type="ECO:0000256" key="2">
    <source>
        <dbReference type="ARBA" id="ARBA00022448"/>
    </source>
</evidence>
<dbReference type="PRINTS" id="PR01320">
    <property type="entry name" value="KIRCHANNEL"/>
</dbReference>
<dbReference type="GO" id="GO:0034765">
    <property type="term" value="P:regulation of monoatomic ion transmembrane transport"/>
    <property type="evidence" value="ECO:0007669"/>
    <property type="project" value="TreeGrafter"/>
</dbReference>
<evidence type="ECO:0000256" key="12">
    <source>
        <dbReference type="RuleBase" id="RU003822"/>
    </source>
</evidence>
<dbReference type="Gene3D" id="2.60.40.1400">
    <property type="entry name" value="G protein-activated inward rectifier potassium channel 1"/>
    <property type="match status" value="1"/>
</dbReference>
<dbReference type="PANTHER" id="PTHR11767:SF115">
    <property type="entry name" value="INWARDLY RECTIFYING POTASSIUM CHANNEL 3, ISOFORM D"/>
    <property type="match status" value="1"/>
</dbReference>
<accession>A0A8D8ZMB6</accession>
<dbReference type="GO" id="GO:0034702">
    <property type="term" value="C:monoatomic ion channel complex"/>
    <property type="evidence" value="ECO:0007669"/>
    <property type="project" value="UniProtKB-KW"/>
</dbReference>
<dbReference type="InterPro" id="IPR016449">
    <property type="entry name" value="K_chnl_inward-rec_Kir"/>
</dbReference>
<comment type="subcellular location">
    <subcellularLocation>
        <location evidence="1 12">Membrane</location>
        <topology evidence="1 12">Multi-pass membrane protein</topology>
    </subcellularLocation>
</comment>
<evidence type="ECO:0000259" key="14">
    <source>
        <dbReference type="Pfam" id="PF17655"/>
    </source>
</evidence>
<evidence type="ECO:0000256" key="1">
    <source>
        <dbReference type="ARBA" id="ARBA00004141"/>
    </source>
</evidence>